<dbReference type="Proteomes" id="UP000076447">
    <property type="component" value="Unassembled WGS sequence"/>
</dbReference>
<keyword evidence="5" id="KW-1185">Reference proteome</keyword>
<dbReference type="InterPro" id="IPR036873">
    <property type="entry name" value="Rhodanese-like_dom_sf"/>
</dbReference>
<dbReference type="CDD" id="cd00158">
    <property type="entry name" value="RHOD"/>
    <property type="match status" value="1"/>
</dbReference>
<reference evidence="2 4" key="1">
    <citation type="submission" date="2016-01" db="EMBL/GenBank/DDBJ databases">
        <title>Genome sequence of Oerskovia enterophila VJag, an agar and cellulose degrading bacterium.</title>
        <authorList>
            <person name="Poehlein A."/>
            <person name="Jag V."/>
            <person name="Bengelsdorf F."/>
            <person name="Duerre P."/>
            <person name="Daniel R."/>
        </authorList>
    </citation>
    <scope>NUCLEOTIDE SEQUENCE [LARGE SCALE GENOMIC DNA]</scope>
    <source>
        <strain evidence="2 4">VJag</strain>
    </source>
</reference>
<dbReference type="AlphaFoldDB" id="A0A163Q416"/>
<gene>
    <name evidence="2" type="primary">glpE_2</name>
    <name evidence="3" type="synonym">glpE_1</name>
    <name evidence="3" type="ORF">OERS_00730</name>
    <name evidence="2" type="ORF">OJAG_36130</name>
</gene>
<dbReference type="STRING" id="43678.OJAG_36130"/>
<reference evidence="3 5" key="2">
    <citation type="submission" date="2016-06" db="EMBL/GenBank/DDBJ databases">
        <title>Genome sequence of Oerskovia enterophila DSM 43852.</title>
        <authorList>
            <person name="Poehlein A."/>
            <person name="Jag V."/>
            <person name="Bengelsdorf F.R."/>
            <person name="Daniel R."/>
            <person name="Duerre P."/>
        </authorList>
    </citation>
    <scope>NUCLEOTIDE SEQUENCE [LARGE SCALE GENOMIC DNA]</scope>
    <source>
        <strain evidence="3 5">DSM 43852</strain>
    </source>
</reference>
<dbReference type="PANTHER" id="PTHR43031:SF1">
    <property type="entry name" value="PYRIDINE NUCLEOTIDE-DISULPHIDE OXIDOREDUCTASE"/>
    <property type="match status" value="1"/>
</dbReference>
<name>A0A163Q416_9CELL</name>
<comment type="caution">
    <text evidence="2">The sequence shown here is derived from an EMBL/GenBank/DDBJ whole genome shotgun (WGS) entry which is preliminary data.</text>
</comment>
<dbReference type="PATRIC" id="fig|43678.3.peg.3778"/>
<protein>
    <submittedName>
        <fullName evidence="2">Thiosulfate sulfurtransferase GlpE</fullName>
        <ecNumber evidence="2">2.8.1.1</ecNumber>
    </submittedName>
</protein>
<organism evidence="2 4">
    <name type="scientific">Oerskovia enterophila</name>
    <dbReference type="NCBI Taxonomy" id="43678"/>
    <lineage>
        <taxon>Bacteria</taxon>
        <taxon>Bacillati</taxon>
        <taxon>Actinomycetota</taxon>
        <taxon>Actinomycetes</taxon>
        <taxon>Micrococcales</taxon>
        <taxon>Cellulomonadaceae</taxon>
        <taxon>Oerskovia</taxon>
    </lineage>
</organism>
<dbReference type="EMBL" id="LRIE01000084">
    <property type="protein sequence ID" value="KZM33774.1"/>
    <property type="molecule type" value="Genomic_DNA"/>
</dbReference>
<dbReference type="PROSITE" id="PS50206">
    <property type="entry name" value="RHODANESE_3"/>
    <property type="match status" value="1"/>
</dbReference>
<dbReference type="InterPro" id="IPR050229">
    <property type="entry name" value="GlpE_sulfurtransferase"/>
</dbReference>
<proteinExistence type="predicted"/>
<keyword evidence="2" id="KW-0808">Transferase</keyword>
<feature type="domain" description="Rhodanese" evidence="1">
    <location>
        <begin position="20"/>
        <end position="107"/>
    </location>
</feature>
<dbReference type="InterPro" id="IPR001763">
    <property type="entry name" value="Rhodanese-like_dom"/>
</dbReference>
<dbReference type="EC" id="2.8.1.1" evidence="2"/>
<evidence type="ECO:0000313" key="5">
    <source>
        <dbReference type="Proteomes" id="UP000093412"/>
    </source>
</evidence>
<dbReference type="EMBL" id="MAQA01000001">
    <property type="protein sequence ID" value="OCI33152.1"/>
    <property type="molecule type" value="Genomic_DNA"/>
</dbReference>
<evidence type="ECO:0000259" key="1">
    <source>
        <dbReference type="PROSITE" id="PS50206"/>
    </source>
</evidence>
<dbReference type="OrthoDB" id="9800872at2"/>
<dbReference type="GO" id="GO:0004792">
    <property type="term" value="F:thiosulfate-cyanide sulfurtransferase activity"/>
    <property type="evidence" value="ECO:0007669"/>
    <property type="project" value="UniProtKB-EC"/>
</dbReference>
<dbReference type="PANTHER" id="PTHR43031">
    <property type="entry name" value="FAD-DEPENDENT OXIDOREDUCTASE"/>
    <property type="match status" value="1"/>
</dbReference>
<dbReference type="SUPFAM" id="SSF52821">
    <property type="entry name" value="Rhodanese/Cell cycle control phosphatase"/>
    <property type="match status" value="1"/>
</dbReference>
<dbReference type="RefSeq" id="WP_068623471.1">
    <property type="nucleotide sequence ID" value="NZ_JBEPRG010000013.1"/>
</dbReference>
<evidence type="ECO:0000313" key="3">
    <source>
        <dbReference type="EMBL" id="OCI33152.1"/>
    </source>
</evidence>
<dbReference type="SMART" id="SM00450">
    <property type="entry name" value="RHOD"/>
    <property type="match status" value="1"/>
</dbReference>
<dbReference type="Gene3D" id="3.40.250.10">
    <property type="entry name" value="Rhodanese-like domain"/>
    <property type="match status" value="1"/>
</dbReference>
<accession>A0A163Q416</accession>
<dbReference type="Proteomes" id="UP000093412">
    <property type="component" value="Unassembled WGS sequence"/>
</dbReference>
<evidence type="ECO:0000313" key="4">
    <source>
        <dbReference type="Proteomes" id="UP000076447"/>
    </source>
</evidence>
<dbReference type="Pfam" id="PF00581">
    <property type="entry name" value="Rhodanese"/>
    <property type="match status" value="1"/>
</dbReference>
<evidence type="ECO:0000313" key="2">
    <source>
        <dbReference type="EMBL" id="KZM33774.1"/>
    </source>
</evidence>
<sequence>MFPPQVPTTDVSELDAERPVPEGVVLLDVREQDEWDAGHAPDAVHIPLGELPVRWGELDPEVPILVICHSGGRSARAAAWLNQGDFDATNLDGGMVAWSQRGFPVEQ</sequence>